<comment type="caution">
    <text evidence="1">The sequence shown here is derived from an EMBL/GenBank/DDBJ whole genome shotgun (WGS) entry which is preliminary data.</text>
</comment>
<dbReference type="Pfam" id="PF13560">
    <property type="entry name" value="HTH_31"/>
    <property type="match status" value="1"/>
</dbReference>
<evidence type="ECO:0000313" key="2">
    <source>
        <dbReference type="Proteomes" id="UP001597176"/>
    </source>
</evidence>
<keyword evidence="2" id="KW-1185">Reference proteome</keyword>
<proteinExistence type="predicted"/>
<dbReference type="Proteomes" id="UP001597176">
    <property type="component" value="Unassembled WGS sequence"/>
</dbReference>
<dbReference type="Gene3D" id="1.10.260.40">
    <property type="entry name" value="lambda repressor-like DNA-binding domains"/>
    <property type="match status" value="1"/>
</dbReference>
<protein>
    <submittedName>
        <fullName evidence="1">Helix-turn-helix domain-containing protein</fullName>
    </submittedName>
</protein>
<sequence>MKPQILTTAAGEELVVLARHDYDVLLARLGDEEAEDRLSAEIAMTVKAAIAEGTEILLPTWLTDRMAADGSPVRIVRERFGLSPSRMASEAGMTADDLADIEDGGRTPSPAVLDAISLAVALDPRVLRGLYHPPGEAA</sequence>
<dbReference type="RefSeq" id="WP_238202507.1">
    <property type="nucleotide sequence ID" value="NZ_JBHTND010000048.1"/>
</dbReference>
<organism evidence="1 2">
    <name type="scientific">Methylobacterium marchantiae</name>
    <dbReference type="NCBI Taxonomy" id="600331"/>
    <lineage>
        <taxon>Bacteria</taxon>
        <taxon>Pseudomonadati</taxon>
        <taxon>Pseudomonadota</taxon>
        <taxon>Alphaproteobacteria</taxon>
        <taxon>Hyphomicrobiales</taxon>
        <taxon>Methylobacteriaceae</taxon>
        <taxon>Methylobacterium</taxon>
    </lineage>
</organism>
<accession>A0ABW3X5S2</accession>
<reference evidence="2" key="1">
    <citation type="journal article" date="2019" name="Int. J. Syst. Evol. Microbiol.">
        <title>The Global Catalogue of Microorganisms (GCM) 10K type strain sequencing project: providing services to taxonomists for standard genome sequencing and annotation.</title>
        <authorList>
            <consortium name="The Broad Institute Genomics Platform"/>
            <consortium name="The Broad Institute Genome Sequencing Center for Infectious Disease"/>
            <person name="Wu L."/>
            <person name="Ma J."/>
        </authorList>
    </citation>
    <scope>NUCLEOTIDE SEQUENCE [LARGE SCALE GENOMIC DNA]</scope>
    <source>
        <strain evidence="2">CCUG 56108</strain>
    </source>
</reference>
<dbReference type="InterPro" id="IPR001387">
    <property type="entry name" value="Cro/C1-type_HTH"/>
</dbReference>
<dbReference type="InterPro" id="IPR010982">
    <property type="entry name" value="Lambda_DNA-bd_dom_sf"/>
</dbReference>
<dbReference type="SUPFAM" id="SSF47413">
    <property type="entry name" value="lambda repressor-like DNA-binding domains"/>
    <property type="match status" value="1"/>
</dbReference>
<gene>
    <name evidence="1" type="ORF">ACFQ4G_20900</name>
</gene>
<name>A0ABW3X5S2_9HYPH</name>
<dbReference type="CDD" id="cd00093">
    <property type="entry name" value="HTH_XRE"/>
    <property type="match status" value="1"/>
</dbReference>
<dbReference type="EMBL" id="JBHTND010000048">
    <property type="protein sequence ID" value="MFD1304029.1"/>
    <property type="molecule type" value="Genomic_DNA"/>
</dbReference>
<evidence type="ECO:0000313" key="1">
    <source>
        <dbReference type="EMBL" id="MFD1304029.1"/>
    </source>
</evidence>